<evidence type="ECO:0000313" key="2">
    <source>
        <dbReference type="Proteomes" id="UP001560045"/>
    </source>
</evidence>
<dbReference type="InterPro" id="IPR008551">
    <property type="entry name" value="TANGO2"/>
</dbReference>
<comment type="caution">
    <text evidence="1">The sequence shown here is derived from an EMBL/GenBank/DDBJ whole genome shotgun (WGS) entry which is preliminary data.</text>
</comment>
<dbReference type="Pfam" id="PF05742">
    <property type="entry name" value="TANGO2"/>
    <property type="match status" value="1"/>
</dbReference>
<keyword evidence="2" id="KW-1185">Reference proteome</keyword>
<organism evidence="1 2">
    <name type="scientific">Geodermatophilus maliterrae</name>
    <dbReference type="NCBI Taxonomy" id="3162531"/>
    <lineage>
        <taxon>Bacteria</taxon>
        <taxon>Bacillati</taxon>
        <taxon>Actinomycetota</taxon>
        <taxon>Actinomycetes</taxon>
        <taxon>Geodermatophilales</taxon>
        <taxon>Geodermatophilaceae</taxon>
        <taxon>Geodermatophilus</taxon>
    </lineage>
</organism>
<proteinExistence type="predicted"/>
<dbReference type="Proteomes" id="UP001560045">
    <property type="component" value="Unassembled WGS sequence"/>
</dbReference>
<reference evidence="1 2" key="1">
    <citation type="submission" date="2024-06" db="EMBL/GenBank/DDBJ databases">
        <title>Draft genome sequence of Geodermatophilus badlandi, a novel member of the Geodermatophilaceae isolated from badland sedimentary rocks in the Red desert, Wyoming, USA.</title>
        <authorList>
            <person name="Ben Tekaya S."/>
            <person name="Nouioui I."/>
            <person name="Flores G.M."/>
            <person name="Shaal M.N."/>
            <person name="Bredoire F."/>
            <person name="Basile F."/>
            <person name="Van Diepen L."/>
            <person name="Ward N.L."/>
        </authorList>
    </citation>
    <scope>NUCLEOTIDE SEQUENCE [LARGE SCALE GENOMIC DNA]</scope>
    <source>
        <strain evidence="1 2">WL48A</strain>
    </source>
</reference>
<accession>A0ABV3XAJ1</accession>
<sequence length="234" mass="25612">MGRVCTVVVRWSRGQPPHILALRDELTTRDFDDPGWWWPELPDVVGGRDRSAGGTWCATRIATGATALVVNRPHKQLADPGAPSRGVLPLLAVEHGTGWLDHVELGGMASFALLLATPHQVTTWDFDGQGLVTTEHPEGTHMLTSGGPEDRKADGHLRAFEEAGFPHGWRRLVGIRPPQDDPAALVVRHERDGQVFATVFGELIEARPGGLRLEYSRRPWTREPWPVLATGGTG</sequence>
<name>A0ABV3XAJ1_9ACTN</name>
<evidence type="ECO:0000313" key="1">
    <source>
        <dbReference type="EMBL" id="MEX5717466.1"/>
    </source>
</evidence>
<dbReference type="RefSeq" id="WP_369203328.1">
    <property type="nucleotide sequence ID" value="NZ_JBFNXQ010000006.1"/>
</dbReference>
<protein>
    <submittedName>
        <fullName evidence="1">NRDE family protein</fullName>
    </submittedName>
</protein>
<gene>
    <name evidence="1" type="ORF">ABQ292_03675</name>
</gene>
<dbReference type="EMBL" id="JBFNXQ010000006">
    <property type="protein sequence ID" value="MEX5717466.1"/>
    <property type="molecule type" value="Genomic_DNA"/>
</dbReference>